<name>A0A0L0T511_ALLM3</name>
<dbReference type="EMBL" id="GG745362">
    <property type="protein sequence ID" value="KNE69827.1"/>
    <property type="molecule type" value="Genomic_DNA"/>
</dbReference>
<dbReference type="AlphaFoldDB" id="A0A0L0T511"/>
<accession>A0A0L0T511</accession>
<evidence type="ECO:0000313" key="2">
    <source>
        <dbReference type="Proteomes" id="UP000054350"/>
    </source>
</evidence>
<reference evidence="2" key="2">
    <citation type="submission" date="2009-11" db="EMBL/GenBank/DDBJ databases">
        <title>The Genome Sequence of Allomyces macrogynus strain ATCC 38327.</title>
        <authorList>
            <consortium name="The Broad Institute Genome Sequencing Platform"/>
            <person name="Russ C."/>
            <person name="Cuomo C."/>
            <person name="Shea T."/>
            <person name="Young S.K."/>
            <person name="Zeng Q."/>
            <person name="Koehrsen M."/>
            <person name="Haas B."/>
            <person name="Borodovsky M."/>
            <person name="Guigo R."/>
            <person name="Alvarado L."/>
            <person name="Berlin A."/>
            <person name="Borenstein D."/>
            <person name="Chen Z."/>
            <person name="Engels R."/>
            <person name="Freedman E."/>
            <person name="Gellesch M."/>
            <person name="Goldberg J."/>
            <person name="Griggs A."/>
            <person name="Gujja S."/>
            <person name="Heiman D."/>
            <person name="Hepburn T."/>
            <person name="Howarth C."/>
            <person name="Jen D."/>
            <person name="Larson L."/>
            <person name="Lewis B."/>
            <person name="Mehta T."/>
            <person name="Park D."/>
            <person name="Pearson M."/>
            <person name="Roberts A."/>
            <person name="Saif S."/>
            <person name="Shenoy N."/>
            <person name="Sisk P."/>
            <person name="Stolte C."/>
            <person name="Sykes S."/>
            <person name="Walk T."/>
            <person name="White J."/>
            <person name="Yandava C."/>
            <person name="Burger G."/>
            <person name="Gray M.W."/>
            <person name="Holland P.W.H."/>
            <person name="King N."/>
            <person name="Lang F.B.F."/>
            <person name="Roger A.J."/>
            <person name="Ruiz-Trillo I."/>
            <person name="Lander E."/>
            <person name="Nusbaum C."/>
        </authorList>
    </citation>
    <scope>NUCLEOTIDE SEQUENCE [LARGE SCALE GENOMIC DNA]</scope>
    <source>
        <strain evidence="2">ATCC 38327</strain>
    </source>
</reference>
<evidence type="ECO:0000313" key="1">
    <source>
        <dbReference type="EMBL" id="KNE69827.1"/>
    </source>
</evidence>
<protein>
    <submittedName>
        <fullName evidence="1">Uncharacterized protein</fullName>
    </submittedName>
</protein>
<dbReference type="Proteomes" id="UP000054350">
    <property type="component" value="Unassembled WGS sequence"/>
</dbReference>
<dbReference type="OrthoDB" id="10562185at2759"/>
<proteinExistence type="predicted"/>
<keyword evidence="2" id="KW-1185">Reference proteome</keyword>
<organism evidence="1 2">
    <name type="scientific">Allomyces macrogynus (strain ATCC 38327)</name>
    <name type="common">Allomyces javanicus var. macrogynus</name>
    <dbReference type="NCBI Taxonomy" id="578462"/>
    <lineage>
        <taxon>Eukaryota</taxon>
        <taxon>Fungi</taxon>
        <taxon>Fungi incertae sedis</taxon>
        <taxon>Blastocladiomycota</taxon>
        <taxon>Blastocladiomycetes</taxon>
        <taxon>Blastocladiales</taxon>
        <taxon>Blastocladiaceae</taxon>
        <taxon>Allomyces</taxon>
    </lineage>
</organism>
<reference evidence="1 2" key="1">
    <citation type="submission" date="2009-11" db="EMBL/GenBank/DDBJ databases">
        <title>Annotation of Allomyces macrogynus ATCC 38327.</title>
        <authorList>
            <consortium name="The Broad Institute Genome Sequencing Platform"/>
            <person name="Russ C."/>
            <person name="Cuomo C."/>
            <person name="Burger G."/>
            <person name="Gray M.W."/>
            <person name="Holland P.W.H."/>
            <person name="King N."/>
            <person name="Lang F.B.F."/>
            <person name="Roger A.J."/>
            <person name="Ruiz-Trillo I."/>
            <person name="Young S.K."/>
            <person name="Zeng Q."/>
            <person name="Gargeya S."/>
            <person name="Fitzgerald M."/>
            <person name="Haas B."/>
            <person name="Abouelleil A."/>
            <person name="Alvarado L."/>
            <person name="Arachchi H.M."/>
            <person name="Berlin A."/>
            <person name="Chapman S.B."/>
            <person name="Gearin G."/>
            <person name="Goldberg J."/>
            <person name="Griggs A."/>
            <person name="Gujja S."/>
            <person name="Hansen M."/>
            <person name="Heiman D."/>
            <person name="Howarth C."/>
            <person name="Larimer J."/>
            <person name="Lui A."/>
            <person name="MacDonald P.J.P."/>
            <person name="McCowen C."/>
            <person name="Montmayeur A."/>
            <person name="Murphy C."/>
            <person name="Neiman D."/>
            <person name="Pearson M."/>
            <person name="Priest M."/>
            <person name="Roberts A."/>
            <person name="Saif S."/>
            <person name="Shea T."/>
            <person name="Sisk P."/>
            <person name="Stolte C."/>
            <person name="Sykes S."/>
            <person name="Wortman J."/>
            <person name="Nusbaum C."/>
            <person name="Birren B."/>
        </authorList>
    </citation>
    <scope>NUCLEOTIDE SEQUENCE [LARGE SCALE GENOMIC DNA]</scope>
    <source>
        <strain evidence="1 2">ATCC 38327</strain>
    </source>
</reference>
<sequence>MCTRQFTLIDYWSKTRAPNVPVECRAAVDITTDANRHVPALALVEANPFRSVRDIAWAHPRDRDRYLHWASKPNDCFRLDTIYIASW</sequence>
<dbReference type="VEuPathDB" id="FungiDB:AMAG_20054"/>
<gene>
    <name evidence="1" type="ORF">AMAG_20054</name>
</gene>